<dbReference type="SMART" id="SM00354">
    <property type="entry name" value="HTH_LACI"/>
    <property type="match status" value="1"/>
</dbReference>
<dbReference type="Pfam" id="PF00356">
    <property type="entry name" value="LacI"/>
    <property type="match status" value="1"/>
</dbReference>
<dbReference type="InterPro" id="IPR000843">
    <property type="entry name" value="HTH_LacI"/>
</dbReference>
<dbReference type="Pfam" id="PF13377">
    <property type="entry name" value="Peripla_BP_3"/>
    <property type="match status" value="1"/>
</dbReference>
<evidence type="ECO:0000313" key="5">
    <source>
        <dbReference type="EMBL" id="MFC3834413.1"/>
    </source>
</evidence>
<dbReference type="EMBL" id="JBHRZG010000024">
    <property type="protein sequence ID" value="MFC3834413.1"/>
    <property type="molecule type" value="Genomic_DNA"/>
</dbReference>
<name>A0ABV7ZAK7_9DEIO</name>
<dbReference type="RefSeq" id="WP_380103009.1">
    <property type="nucleotide sequence ID" value="NZ_JBHRZG010000024.1"/>
</dbReference>
<dbReference type="Gene3D" id="1.10.260.40">
    <property type="entry name" value="lambda repressor-like DNA-binding domains"/>
    <property type="match status" value="1"/>
</dbReference>
<organism evidence="5 6">
    <name type="scientific">Deinococcus rufus</name>
    <dbReference type="NCBI Taxonomy" id="2136097"/>
    <lineage>
        <taxon>Bacteria</taxon>
        <taxon>Thermotogati</taxon>
        <taxon>Deinococcota</taxon>
        <taxon>Deinococci</taxon>
        <taxon>Deinococcales</taxon>
        <taxon>Deinococcaceae</taxon>
        <taxon>Deinococcus</taxon>
    </lineage>
</organism>
<evidence type="ECO:0000259" key="4">
    <source>
        <dbReference type="PROSITE" id="PS50932"/>
    </source>
</evidence>
<dbReference type="Gene3D" id="3.40.50.2300">
    <property type="match status" value="2"/>
</dbReference>
<evidence type="ECO:0000313" key="6">
    <source>
        <dbReference type="Proteomes" id="UP001595803"/>
    </source>
</evidence>
<gene>
    <name evidence="5" type="ORF">ACFOSB_16285</name>
</gene>
<dbReference type="PROSITE" id="PS50932">
    <property type="entry name" value="HTH_LACI_2"/>
    <property type="match status" value="1"/>
</dbReference>
<dbReference type="GO" id="GO:0003677">
    <property type="term" value="F:DNA binding"/>
    <property type="evidence" value="ECO:0007669"/>
    <property type="project" value="UniProtKB-KW"/>
</dbReference>
<dbReference type="InterPro" id="IPR046335">
    <property type="entry name" value="LacI/GalR-like_sensor"/>
</dbReference>
<dbReference type="PANTHER" id="PTHR30146:SF109">
    <property type="entry name" value="HTH-TYPE TRANSCRIPTIONAL REGULATOR GALS"/>
    <property type="match status" value="1"/>
</dbReference>
<dbReference type="PANTHER" id="PTHR30146">
    <property type="entry name" value="LACI-RELATED TRANSCRIPTIONAL REPRESSOR"/>
    <property type="match status" value="1"/>
</dbReference>
<comment type="caution">
    <text evidence="5">The sequence shown here is derived from an EMBL/GenBank/DDBJ whole genome shotgun (WGS) entry which is preliminary data.</text>
</comment>
<keyword evidence="1" id="KW-0805">Transcription regulation</keyword>
<feature type="domain" description="HTH lacI-type" evidence="4">
    <location>
        <begin position="11"/>
        <end position="54"/>
    </location>
</feature>
<protein>
    <submittedName>
        <fullName evidence="5">LacI family DNA-binding transcriptional regulator</fullName>
    </submittedName>
</protein>
<keyword evidence="3" id="KW-0804">Transcription</keyword>
<dbReference type="CDD" id="cd01392">
    <property type="entry name" value="HTH_LacI"/>
    <property type="match status" value="1"/>
</dbReference>
<dbReference type="InterPro" id="IPR028082">
    <property type="entry name" value="Peripla_BP_I"/>
</dbReference>
<dbReference type="Proteomes" id="UP001595803">
    <property type="component" value="Unassembled WGS sequence"/>
</dbReference>
<accession>A0ABV7ZAK7</accession>
<dbReference type="PROSITE" id="PS00356">
    <property type="entry name" value="HTH_LACI_1"/>
    <property type="match status" value="1"/>
</dbReference>
<proteinExistence type="predicted"/>
<dbReference type="CDD" id="cd06267">
    <property type="entry name" value="PBP1_LacI_sugar_binding-like"/>
    <property type="match status" value="1"/>
</dbReference>
<keyword evidence="2 5" id="KW-0238">DNA-binding</keyword>
<evidence type="ECO:0000256" key="1">
    <source>
        <dbReference type="ARBA" id="ARBA00023015"/>
    </source>
</evidence>
<sequence length="336" mass="35390">MSTTSRSRPAATIRDIAARAGVSVGTVSRALRGQGGLSAETRQHVLDVASSVGYDHGRLRPARIRRVGFLLHGSHAGLADNPFYFPVLQGVEAACRAAGIACTYSSVSSPGEVAALLPLLEADGMICAGYWPPEILAEIVRTGRRVVLVDHAAADLPSVNTDNVSGAYHATQHLIASGHARIAMLTGSEAHVSIRQREEGYRRALRDAGLAPDPALVIRRGEDTAEGNRAAARRLLALHPRPGAVFAYNDHSALVLLQECAAQGVAVPEHLAVVGFDDITAAGYSRPGLTTVAVDKAALGREGVCLLLRPASPERAQVTVPVRLVLRDSSAGRRGR</sequence>
<dbReference type="InterPro" id="IPR010982">
    <property type="entry name" value="Lambda_DNA-bd_dom_sf"/>
</dbReference>
<keyword evidence="6" id="KW-1185">Reference proteome</keyword>
<dbReference type="SUPFAM" id="SSF53822">
    <property type="entry name" value="Periplasmic binding protein-like I"/>
    <property type="match status" value="1"/>
</dbReference>
<dbReference type="SUPFAM" id="SSF47413">
    <property type="entry name" value="lambda repressor-like DNA-binding domains"/>
    <property type="match status" value="1"/>
</dbReference>
<evidence type="ECO:0000256" key="3">
    <source>
        <dbReference type="ARBA" id="ARBA00023163"/>
    </source>
</evidence>
<evidence type="ECO:0000256" key="2">
    <source>
        <dbReference type="ARBA" id="ARBA00023125"/>
    </source>
</evidence>
<reference evidence="6" key="1">
    <citation type="journal article" date="2019" name="Int. J. Syst. Evol. Microbiol.">
        <title>The Global Catalogue of Microorganisms (GCM) 10K type strain sequencing project: providing services to taxonomists for standard genome sequencing and annotation.</title>
        <authorList>
            <consortium name="The Broad Institute Genomics Platform"/>
            <consortium name="The Broad Institute Genome Sequencing Center for Infectious Disease"/>
            <person name="Wu L."/>
            <person name="Ma J."/>
        </authorList>
    </citation>
    <scope>NUCLEOTIDE SEQUENCE [LARGE SCALE GENOMIC DNA]</scope>
    <source>
        <strain evidence="6">CCTCC AB 2017081</strain>
    </source>
</reference>